<dbReference type="OrthoDB" id="9811476at2"/>
<dbReference type="SUPFAM" id="SSF53686">
    <property type="entry name" value="Tryptophan synthase beta subunit-like PLP-dependent enzymes"/>
    <property type="match status" value="1"/>
</dbReference>
<keyword evidence="4" id="KW-0663">Pyridoxal phosphate</keyword>
<evidence type="ECO:0000256" key="1">
    <source>
        <dbReference type="ARBA" id="ARBA00001933"/>
    </source>
</evidence>
<evidence type="ECO:0000256" key="5">
    <source>
        <dbReference type="ARBA" id="ARBA00023239"/>
    </source>
</evidence>
<dbReference type="GO" id="GO:0006565">
    <property type="term" value="P:L-serine catabolic process"/>
    <property type="evidence" value="ECO:0007669"/>
    <property type="project" value="TreeGrafter"/>
</dbReference>
<dbReference type="InterPro" id="IPR050147">
    <property type="entry name" value="Ser/Thr_Dehydratase"/>
</dbReference>
<dbReference type="Gene3D" id="3.40.50.1100">
    <property type="match status" value="2"/>
</dbReference>
<comment type="similarity">
    <text evidence="2">Belongs to the serine/threonine dehydratase family.</text>
</comment>
<gene>
    <name evidence="9" type="primary">psdht</name>
    <name evidence="8" type="ORF">Lbir_2780</name>
    <name evidence="9" type="ORF">NCTC12437_00882</name>
</gene>
<evidence type="ECO:0000256" key="2">
    <source>
        <dbReference type="ARBA" id="ARBA00010869"/>
    </source>
</evidence>
<dbReference type="GO" id="GO:0004794">
    <property type="term" value="F:threonine deaminase activity"/>
    <property type="evidence" value="ECO:0007669"/>
    <property type="project" value="TreeGrafter"/>
</dbReference>
<dbReference type="EMBL" id="UGNW01000001">
    <property type="protein sequence ID" value="STX31112.1"/>
    <property type="molecule type" value="Genomic_DNA"/>
</dbReference>
<dbReference type="InterPro" id="IPR001926">
    <property type="entry name" value="TrpB-like_PALP"/>
</dbReference>
<dbReference type="Proteomes" id="UP000054735">
    <property type="component" value="Unassembled WGS sequence"/>
</dbReference>
<protein>
    <recommendedName>
        <fullName evidence="3">L-serine ammonia-lyase</fullName>
        <ecNumber evidence="3">4.3.1.17</ecNumber>
    </recommendedName>
</protein>
<organism evidence="9 11">
    <name type="scientific">Legionella birminghamensis</name>
    <dbReference type="NCBI Taxonomy" id="28083"/>
    <lineage>
        <taxon>Bacteria</taxon>
        <taxon>Pseudomonadati</taxon>
        <taxon>Pseudomonadota</taxon>
        <taxon>Gammaproteobacteria</taxon>
        <taxon>Legionellales</taxon>
        <taxon>Legionellaceae</taxon>
        <taxon>Legionella</taxon>
    </lineage>
</organism>
<evidence type="ECO:0000256" key="3">
    <source>
        <dbReference type="ARBA" id="ARBA00012093"/>
    </source>
</evidence>
<dbReference type="AlphaFoldDB" id="A0A378I8D9"/>
<accession>A0A378I8D9</accession>
<dbReference type="GO" id="GO:0009097">
    <property type="term" value="P:isoleucine biosynthetic process"/>
    <property type="evidence" value="ECO:0007669"/>
    <property type="project" value="TreeGrafter"/>
</dbReference>
<dbReference type="PANTHER" id="PTHR48078:SF2">
    <property type="entry name" value="CATABOLIC L-SERINE_THREONINE DEHYDRATASE"/>
    <property type="match status" value="1"/>
</dbReference>
<dbReference type="STRING" id="28083.Lbir_2780"/>
<comment type="cofactor">
    <cofactor evidence="1">
        <name>pyridoxal 5'-phosphate</name>
        <dbReference type="ChEBI" id="CHEBI:597326"/>
    </cofactor>
</comment>
<evidence type="ECO:0000313" key="10">
    <source>
        <dbReference type="Proteomes" id="UP000054735"/>
    </source>
</evidence>
<dbReference type="EC" id="4.3.1.17" evidence="3"/>
<evidence type="ECO:0000313" key="8">
    <source>
        <dbReference type="EMBL" id="KTC68178.1"/>
    </source>
</evidence>
<keyword evidence="5 9" id="KW-0456">Lyase</keyword>
<feature type="domain" description="Tryptophan synthase beta chain-like PALP" evidence="7">
    <location>
        <begin position="3"/>
        <end position="292"/>
    </location>
</feature>
<evidence type="ECO:0000259" key="7">
    <source>
        <dbReference type="Pfam" id="PF00291"/>
    </source>
</evidence>
<reference evidence="9 11" key="2">
    <citation type="submission" date="2018-06" db="EMBL/GenBank/DDBJ databases">
        <authorList>
            <consortium name="Pathogen Informatics"/>
            <person name="Doyle S."/>
        </authorList>
    </citation>
    <scope>NUCLEOTIDE SEQUENCE [LARGE SCALE GENOMIC DNA]</scope>
    <source>
        <strain evidence="9 11">NCTC12437</strain>
    </source>
</reference>
<evidence type="ECO:0000313" key="9">
    <source>
        <dbReference type="EMBL" id="STX31112.1"/>
    </source>
</evidence>
<dbReference type="Proteomes" id="UP000255066">
    <property type="component" value="Unassembled WGS sequence"/>
</dbReference>
<reference evidence="8 10" key="1">
    <citation type="submission" date="2015-11" db="EMBL/GenBank/DDBJ databases">
        <title>Genomic analysis of 38 Legionella species identifies large and diverse effector repertoires.</title>
        <authorList>
            <person name="Burstein D."/>
            <person name="Amaro F."/>
            <person name="Zusman T."/>
            <person name="Lifshitz Z."/>
            <person name="Cohen O."/>
            <person name="Gilbert J.A."/>
            <person name="Pupko T."/>
            <person name="Shuman H.A."/>
            <person name="Segal G."/>
        </authorList>
    </citation>
    <scope>NUCLEOTIDE SEQUENCE [LARGE SCALE GENOMIC DNA]</scope>
    <source>
        <strain evidence="8 10">CDC#1407-AL-14</strain>
    </source>
</reference>
<dbReference type="GO" id="GO:0003941">
    <property type="term" value="F:L-serine ammonia-lyase activity"/>
    <property type="evidence" value="ECO:0007669"/>
    <property type="project" value="UniProtKB-EC"/>
</dbReference>
<dbReference type="PANTHER" id="PTHR48078">
    <property type="entry name" value="THREONINE DEHYDRATASE, MITOCHONDRIAL-RELATED"/>
    <property type="match status" value="1"/>
</dbReference>
<sequence length="309" mass="33281">MQPLHIQTPLIESQLLKNKFNKRVYFKLECLQPPGSFKLRGIGLLCQQELQRGAKAFVASSGGNAGIAVAYCGMKLDIPATVFIPSSSNPVYIDAIESYGAKVVVAGQVWDEAHQAALKFAKQHQAAYIPPFDHPALWKGHASMITEAVQQGLTKPDAIILSVGGGGLACGVLEGMHQQGWENVPLIAVETKGADAFAQSVKANKLITLDAITSKATSLGAKRIAQKLMDWTAIHKIENIVVTDDEAEQACWNFAREQRILLELSSGASLSVVYNNHPILSKAESILVIVCGGINTTHLVNNPSFFKAV</sequence>
<keyword evidence="10" id="KW-1185">Reference proteome</keyword>
<evidence type="ECO:0000256" key="4">
    <source>
        <dbReference type="ARBA" id="ARBA00022898"/>
    </source>
</evidence>
<proteinExistence type="inferred from homology"/>
<dbReference type="RefSeq" id="WP_058524765.1">
    <property type="nucleotide sequence ID" value="NZ_CAAAHV010000004.1"/>
</dbReference>
<comment type="catalytic activity">
    <reaction evidence="6">
        <text>L-serine = pyruvate + NH4(+)</text>
        <dbReference type="Rhea" id="RHEA:19169"/>
        <dbReference type="ChEBI" id="CHEBI:15361"/>
        <dbReference type="ChEBI" id="CHEBI:28938"/>
        <dbReference type="ChEBI" id="CHEBI:33384"/>
        <dbReference type="EC" id="4.3.1.17"/>
    </reaction>
</comment>
<dbReference type="InterPro" id="IPR036052">
    <property type="entry name" value="TrpB-like_PALP_sf"/>
</dbReference>
<name>A0A378I8D9_9GAMM</name>
<evidence type="ECO:0000256" key="6">
    <source>
        <dbReference type="ARBA" id="ARBA00049406"/>
    </source>
</evidence>
<dbReference type="Pfam" id="PF00291">
    <property type="entry name" value="PALP"/>
    <property type="match status" value="1"/>
</dbReference>
<dbReference type="EMBL" id="LNXT01000048">
    <property type="protein sequence ID" value="KTC68178.1"/>
    <property type="molecule type" value="Genomic_DNA"/>
</dbReference>
<evidence type="ECO:0000313" key="11">
    <source>
        <dbReference type="Proteomes" id="UP000255066"/>
    </source>
</evidence>
<dbReference type="GO" id="GO:0006567">
    <property type="term" value="P:L-threonine catabolic process"/>
    <property type="evidence" value="ECO:0007669"/>
    <property type="project" value="TreeGrafter"/>
</dbReference>